<dbReference type="GO" id="GO:0019867">
    <property type="term" value="C:outer membrane"/>
    <property type="evidence" value="ECO:0007669"/>
    <property type="project" value="InterPro"/>
</dbReference>
<sequence length="148" mass="15290">MFQRISSCLSAFALALILAACVGPGIQAEQPMEIRHGVIEQITLVQLPSNHHMGVGAIVGGMAGLGIGSLIGAGSGRDVAMVLGTIGGALVGNEVQKKYEQPVQGQQIIVRVANGVLISVTQPSNPGLRQGQRVYVEGSGENARVVPR</sequence>
<keyword evidence="1" id="KW-0812">Transmembrane</keyword>
<dbReference type="RefSeq" id="WP_273702861.1">
    <property type="nucleotide sequence ID" value="NZ_JDSS02000006.1"/>
</dbReference>
<keyword evidence="1" id="KW-0472">Membrane</keyword>
<dbReference type="EMBL" id="JDSS02000006">
    <property type="protein sequence ID" value="KFB69979.1"/>
    <property type="molecule type" value="Genomic_DNA"/>
</dbReference>
<dbReference type="AlphaFoldDB" id="A0A084Y5I5"/>
<feature type="domain" description="Glycine zipper 2TM" evidence="2">
    <location>
        <begin position="56"/>
        <end position="96"/>
    </location>
</feature>
<dbReference type="InterPro" id="IPR008816">
    <property type="entry name" value="Gly_zipper_2TM_dom"/>
</dbReference>
<organism evidence="3 4">
    <name type="scientific">Candidatus Accumulibacter vicinus</name>
    <dbReference type="NCBI Taxonomy" id="2954382"/>
    <lineage>
        <taxon>Bacteria</taxon>
        <taxon>Pseudomonadati</taxon>
        <taxon>Pseudomonadota</taxon>
        <taxon>Betaproteobacteria</taxon>
        <taxon>Candidatus Accumulibacter</taxon>
    </lineage>
</organism>
<evidence type="ECO:0000256" key="1">
    <source>
        <dbReference type="SAM" id="Phobius"/>
    </source>
</evidence>
<keyword evidence="1" id="KW-1133">Transmembrane helix</keyword>
<gene>
    <name evidence="3" type="ORF">CAPSK01_000377</name>
</gene>
<name>A0A084Y5I5_9PROT</name>
<protein>
    <submittedName>
        <fullName evidence="3">Surface antigen</fullName>
    </submittedName>
</protein>
<evidence type="ECO:0000259" key="2">
    <source>
        <dbReference type="Pfam" id="PF05433"/>
    </source>
</evidence>
<dbReference type="Proteomes" id="UP000019812">
    <property type="component" value="Unassembled WGS sequence"/>
</dbReference>
<feature type="transmembrane region" description="Helical" evidence="1">
    <location>
        <begin position="52"/>
        <end position="73"/>
    </location>
</feature>
<comment type="caution">
    <text evidence="3">The sequence shown here is derived from an EMBL/GenBank/DDBJ whole genome shotgun (WGS) entry which is preliminary data.</text>
</comment>
<dbReference type="STRING" id="1457154.CAPSK01_000377"/>
<reference evidence="3 4" key="1">
    <citation type="submission" date="2014-07" db="EMBL/GenBank/DDBJ databases">
        <title>Expanding our view of genomic diversity in Candidatus Accumulibacter clades.</title>
        <authorList>
            <person name="Skennerton C.T."/>
            <person name="Barr J.J."/>
            <person name="Slater F.R."/>
            <person name="Bond P.L."/>
            <person name="Tyson G.W."/>
        </authorList>
    </citation>
    <scope>NUCLEOTIDE SEQUENCE [LARGE SCALE GENOMIC DNA]</scope>
    <source>
        <strain evidence="4">SK-01</strain>
    </source>
</reference>
<accession>A0A084Y5I5</accession>
<dbReference type="Pfam" id="PF05433">
    <property type="entry name" value="Rick_17kDa_Anti"/>
    <property type="match status" value="1"/>
</dbReference>
<evidence type="ECO:0000313" key="3">
    <source>
        <dbReference type="EMBL" id="KFB69979.1"/>
    </source>
</evidence>
<evidence type="ECO:0000313" key="4">
    <source>
        <dbReference type="Proteomes" id="UP000019812"/>
    </source>
</evidence>
<dbReference type="PROSITE" id="PS51257">
    <property type="entry name" value="PROKAR_LIPOPROTEIN"/>
    <property type="match status" value="1"/>
</dbReference>
<proteinExistence type="predicted"/>